<name>A0A6L9MHN2_9HYPH</name>
<sequence>MIRRVLAAIAIVVVLLVAIPLVLTPLYAIRAIHPVSTLMLADHLTFRPALREWVPLEAIAPVMVHSVLMSEDGQFCRHDGIDWGEMRAVVDAALAGEETRGASTIPMQTVKNLFLWNDRSYLRKVLEAPLAIYFDLLVSKRRIMEIYLNVVEWDTGVYGIGAASQHYFGKPASELSARQAALLAVTLPAPGTRNPANPGPGLDRLARRVERLAEASGDYVGCVRPAETG</sequence>
<evidence type="ECO:0000313" key="13">
    <source>
        <dbReference type="EMBL" id="NDV87344.1"/>
    </source>
</evidence>
<protein>
    <recommendedName>
        <fullName evidence="11">Biosynthetic peptidoglycan transglycosylase</fullName>
        <ecNumber evidence="11">2.4.99.28</ecNumber>
    </recommendedName>
    <alternativeName>
        <fullName evidence="11">Glycan polymerase</fullName>
    </alternativeName>
    <alternativeName>
        <fullName evidence="11">Peptidoglycan glycosyltransferase MtgA</fullName>
        <shortName evidence="11">PGT</shortName>
    </alternativeName>
</protein>
<evidence type="ECO:0000256" key="3">
    <source>
        <dbReference type="ARBA" id="ARBA00022676"/>
    </source>
</evidence>
<keyword evidence="4 11" id="KW-0808">Transferase</keyword>
<comment type="catalytic activity">
    <reaction evidence="11">
        <text>[GlcNAc-(1-&gt;4)-Mur2Ac(oyl-L-Ala-gamma-D-Glu-L-Lys-D-Ala-D-Ala)](n)-di-trans,octa-cis-undecaprenyl diphosphate + beta-D-GlcNAc-(1-&gt;4)-Mur2Ac(oyl-L-Ala-gamma-D-Glu-L-Lys-D-Ala-D-Ala)-di-trans,octa-cis-undecaprenyl diphosphate = [GlcNAc-(1-&gt;4)-Mur2Ac(oyl-L-Ala-gamma-D-Glu-L-Lys-D-Ala-D-Ala)](n+1)-di-trans,octa-cis-undecaprenyl diphosphate + di-trans,octa-cis-undecaprenyl diphosphate + H(+)</text>
        <dbReference type="Rhea" id="RHEA:23708"/>
        <dbReference type="Rhea" id="RHEA-COMP:9602"/>
        <dbReference type="Rhea" id="RHEA-COMP:9603"/>
        <dbReference type="ChEBI" id="CHEBI:15378"/>
        <dbReference type="ChEBI" id="CHEBI:58405"/>
        <dbReference type="ChEBI" id="CHEBI:60033"/>
        <dbReference type="ChEBI" id="CHEBI:78435"/>
        <dbReference type="EC" id="2.4.99.28"/>
    </reaction>
</comment>
<evidence type="ECO:0000256" key="11">
    <source>
        <dbReference type="HAMAP-Rule" id="MF_00766"/>
    </source>
</evidence>
<comment type="caution">
    <text evidence="13">The sequence shown here is derived from an EMBL/GenBank/DDBJ whole genome shotgun (WGS) entry which is preliminary data.</text>
</comment>
<dbReference type="EMBL" id="JAAAMJ010000007">
    <property type="protein sequence ID" value="NDV87344.1"/>
    <property type="molecule type" value="Genomic_DNA"/>
</dbReference>
<keyword evidence="7 11" id="KW-0573">Peptidoglycan synthesis</keyword>
<keyword evidence="5 11" id="KW-0812">Transmembrane</keyword>
<dbReference type="GO" id="GO:0008360">
    <property type="term" value="P:regulation of cell shape"/>
    <property type="evidence" value="ECO:0007669"/>
    <property type="project" value="UniProtKB-KW"/>
</dbReference>
<accession>A0A6L9MHN2</accession>
<dbReference type="PANTHER" id="PTHR30400:SF0">
    <property type="entry name" value="BIOSYNTHETIC PEPTIDOGLYCAN TRANSGLYCOSYLASE"/>
    <property type="match status" value="1"/>
</dbReference>
<evidence type="ECO:0000256" key="6">
    <source>
        <dbReference type="ARBA" id="ARBA00022960"/>
    </source>
</evidence>
<comment type="pathway">
    <text evidence="11">Cell wall biogenesis; peptidoglycan biosynthesis.</text>
</comment>
<evidence type="ECO:0000256" key="5">
    <source>
        <dbReference type="ARBA" id="ARBA00022692"/>
    </source>
</evidence>
<feature type="domain" description="Glycosyl transferase family 51" evidence="12">
    <location>
        <begin position="48"/>
        <end position="211"/>
    </location>
</feature>
<dbReference type="Pfam" id="PF00912">
    <property type="entry name" value="Transgly"/>
    <property type="match status" value="1"/>
</dbReference>
<dbReference type="AlphaFoldDB" id="A0A6L9MHN2"/>
<dbReference type="SUPFAM" id="SSF53955">
    <property type="entry name" value="Lysozyme-like"/>
    <property type="match status" value="1"/>
</dbReference>
<evidence type="ECO:0000256" key="7">
    <source>
        <dbReference type="ARBA" id="ARBA00022984"/>
    </source>
</evidence>
<dbReference type="GO" id="GO:0071555">
    <property type="term" value="P:cell wall organization"/>
    <property type="evidence" value="ECO:0007669"/>
    <property type="project" value="UniProtKB-KW"/>
</dbReference>
<keyword evidence="10 11" id="KW-0961">Cell wall biogenesis/degradation</keyword>
<keyword evidence="6 11" id="KW-0133">Cell shape</keyword>
<comment type="similarity">
    <text evidence="11">Belongs to the glycosyltransferase 51 family.</text>
</comment>
<dbReference type="InterPro" id="IPR036950">
    <property type="entry name" value="PBP_transglycosylase"/>
</dbReference>
<dbReference type="Gene3D" id="1.10.3810.10">
    <property type="entry name" value="Biosynthetic peptidoglycan transglycosylase-like"/>
    <property type="match status" value="1"/>
</dbReference>
<dbReference type="Proteomes" id="UP000476332">
    <property type="component" value="Unassembled WGS sequence"/>
</dbReference>
<keyword evidence="14" id="KW-1185">Reference proteome</keyword>
<evidence type="ECO:0000256" key="8">
    <source>
        <dbReference type="ARBA" id="ARBA00022989"/>
    </source>
</evidence>
<keyword evidence="2 11" id="KW-0997">Cell inner membrane</keyword>
<dbReference type="InterPro" id="IPR023346">
    <property type="entry name" value="Lysozyme-like_dom_sf"/>
</dbReference>
<comment type="subcellular location">
    <subcellularLocation>
        <location evidence="11">Cell inner membrane</location>
        <topology evidence="11">Single-pass membrane protein</topology>
    </subcellularLocation>
</comment>
<dbReference type="InterPro" id="IPR011812">
    <property type="entry name" value="Pep_trsgly"/>
</dbReference>
<dbReference type="GO" id="GO:0008955">
    <property type="term" value="F:peptidoglycan glycosyltransferase activity"/>
    <property type="evidence" value="ECO:0007669"/>
    <property type="project" value="UniProtKB-UniRule"/>
</dbReference>
<evidence type="ECO:0000256" key="9">
    <source>
        <dbReference type="ARBA" id="ARBA00023136"/>
    </source>
</evidence>
<dbReference type="UniPathway" id="UPA00219"/>
<dbReference type="RefSeq" id="WP_163044084.1">
    <property type="nucleotide sequence ID" value="NZ_JAAAMJ010000007.1"/>
</dbReference>
<keyword evidence="1 11" id="KW-1003">Cell membrane</keyword>
<dbReference type="EC" id="2.4.99.28" evidence="11"/>
<evidence type="ECO:0000256" key="1">
    <source>
        <dbReference type="ARBA" id="ARBA00022475"/>
    </source>
</evidence>
<evidence type="ECO:0000256" key="10">
    <source>
        <dbReference type="ARBA" id="ARBA00023316"/>
    </source>
</evidence>
<comment type="function">
    <text evidence="11">Peptidoglycan polymerase that catalyzes glycan chain elongation from lipid-linked precursors.</text>
</comment>
<evidence type="ECO:0000259" key="12">
    <source>
        <dbReference type="Pfam" id="PF00912"/>
    </source>
</evidence>
<evidence type="ECO:0000256" key="4">
    <source>
        <dbReference type="ARBA" id="ARBA00022679"/>
    </source>
</evidence>
<evidence type="ECO:0000313" key="14">
    <source>
        <dbReference type="Proteomes" id="UP000476332"/>
    </source>
</evidence>
<gene>
    <name evidence="11 13" type="primary">mtgA</name>
    <name evidence="13" type="ORF">GTW51_11595</name>
</gene>
<dbReference type="GO" id="GO:0009252">
    <property type="term" value="P:peptidoglycan biosynthetic process"/>
    <property type="evidence" value="ECO:0007669"/>
    <property type="project" value="UniProtKB-UniRule"/>
</dbReference>
<dbReference type="InterPro" id="IPR001264">
    <property type="entry name" value="Glyco_trans_51"/>
</dbReference>
<keyword evidence="9 11" id="KW-0472">Membrane</keyword>
<keyword evidence="8 11" id="KW-1133">Transmembrane helix</keyword>
<evidence type="ECO:0000256" key="2">
    <source>
        <dbReference type="ARBA" id="ARBA00022519"/>
    </source>
</evidence>
<reference evidence="13 14" key="1">
    <citation type="submission" date="2020-01" db="EMBL/GenBank/DDBJ databases">
        <title>Genomes of bacteria type strains.</title>
        <authorList>
            <person name="Chen J."/>
            <person name="Zhu S."/>
            <person name="Chen J."/>
        </authorList>
    </citation>
    <scope>NUCLEOTIDE SEQUENCE [LARGE SCALE GENOMIC DNA]</scope>
    <source>
        <strain evidence="13 14">KCTC 52919</strain>
    </source>
</reference>
<organism evidence="13 14">
    <name type="scientific">Aurantimonas aggregata</name>
    <dbReference type="NCBI Taxonomy" id="2047720"/>
    <lineage>
        <taxon>Bacteria</taxon>
        <taxon>Pseudomonadati</taxon>
        <taxon>Pseudomonadota</taxon>
        <taxon>Alphaproteobacteria</taxon>
        <taxon>Hyphomicrobiales</taxon>
        <taxon>Aurantimonadaceae</taxon>
        <taxon>Aurantimonas</taxon>
    </lineage>
</organism>
<dbReference type="GO" id="GO:0009274">
    <property type="term" value="C:peptidoglycan-based cell wall"/>
    <property type="evidence" value="ECO:0007669"/>
    <property type="project" value="InterPro"/>
</dbReference>
<proteinExistence type="inferred from homology"/>
<dbReference type="HAMAP" id="MF_00766">
    <property type="entry name" value="PGT_MtgA"/>
    <property type="match status" value="1"/>
</dbReference>
<dbReference type="GO" id="GO:0005886">
    <property type="term" value="C:plasma membrane"/>
    <property type="evidence" value="ECO:0007669"/>
    <property type="project" value="UniProtKB-SubCell"/>
</dbReference>
<dbReference type="PANTHER" id="PTHR30400">
    <property type="entry name" value="MONOFUNCTIONAL BIOSYNTHETIC PEPTIDOGLYCAN TRANSGLYCOSYLASE"/>
    <property type="match status" value="1"/>
</dbReference>
<keyword evidence="3 11" id="KW-0328">Glycosyltransferase</keyword>
<dbReference type="GO" id="GO:0016763">
    <property type="term" value="F:pentosyltransferase activity"/>
    <property type="evidence" value="ECO:0007669"/>
    <property type="project" value="InterPro"/>
</dbReference>